<protein>
    <recommendedName>
        <fullName evidence="5">6-Cys domain-containing protein</fullName>
    </recommendedName>
</protein>
<evidence type="ECO:0000256" key="2">
    <source>
        <dbReference type="SAM" id="SignalP"/>
    </source>
</evidence>
<evidence type="ECO:0000256" key="1">
    <source>
        <dbReference type="SAM" id="MobiDB-lite"/>
    </source>
</evidence>
<reference evidence="3 4" key="1">
    <citation type="journal article" date="2005" name="Science">
        <title>Genome sequence of Theileria parva, a bovine pathogen that transforms lymphocytes.</title>
        <authorList>
            <person name="Gardner M.J."/>
            <person name="Bishop R."/>
            <person name="Shah T."/>
            <person name="de Villiers E.P."/>
            <person name="Carlton J.M."/>
            <person name="Hall N."/>
            <person name="Ren Q."/>
            <person name="Paulsen I.T."/>
            <person name="Pain A."/>
            <person name="Berriman M."/>
            <person name="Wilson R.J.M."/>
            <person name="Sato S."/>
            <person name="Ralph S.A."/>
            <person name="Mann D.J."/>
            <person name="Xiong Z."/>
            <person name="Shallom S.J."/>
            <person name="Weidman J."/>
            <person name="Jiang L."/>
            <person name="Lynn J."/>
            <person name="Weaver B."/>
            <person name="Shoaibi A."/>
            <person name="Domingo A.R."/>
            <person name="Wasawo D."/>
            <person name="Crabtree J."/>
            <person name="Wortman J.R."/>
            <person name="Haas B."/>
            <person name="Angiuoli S.V."/>
            <person name="Creasy T.H."/>
            <person name="Lu C."/>
            <person name="Suh B."/>
            <person name="Silva J.C."/>
            <person name="Utterback T.R."/>
            <person name="Feldblyum T.V."/>
            <person name="Pertea M."/>
            <person name="Allen J."/>
            <person name="Nierman W.C."/>
            <person name="Taracha E.L.N."/>
            <person name="Salzberg S.L."/>
            <person name="White O.R."/>
            <person name="Fitzhugh H.A."/>
            <person name="Morzaria S."/>
            <person name="Venter J.C."/>
            <person name="Fraser C.M."/>
            <person name="Nene V."/>
        </authorList>
    </citation>
    <scope>NUCLEOTIDE SEQUENCE [LARGE SCALE GENOMIC DNA]</scope>
    <source>
        <strain evidence="3 4">Muguga</strain>
    </source>
</reference>
<name>Q4N5Q1_THEPA</name>
<feature type="chain" id="PRO_5004241256" description="6-Cys domain-containing protein" evidence="2">
    <location>
        <begin position="24"/>
        <end position="978"/>
    </location>
</feature>
<dbReference type="Proteomes" id="UP000001949">
    <property type="component" value="Unassembled WGS sequence"/>
</dbReference>
<comment type="caution">
    <text evidence="3">The sequence shown here is derived from an EMBL/GenBank/DDBJ whole genome shotgun (WGS) entry which is preliminary data.</text>
</comment>
<evidence type="ECO:0000313" key="4">
    <source>
        <dbReference type="Proteomes" id="UP000001949"/>
    </source>
</evidence>
<dbReference type="EMBL" id="AAGK01000002">
    <property type="protein sequence ID" value="EAN32522.1"/>
    <property type="molecule type" value="Genomic_DNA"/>
</dbReference>
<dbReference type="eggNOG" id="ENOG502SSDH">
    <property type="taxonomic scope" value="Eukaryota"/>
</dbReference>
<feature type="compositionally biased region" description="Polar residues" evidence="1">
    <location>
        <begin position="447"/>
        <end position="481"/>
    </location>
</feature>
<proteinExistence type="predicted"/>
<dbReference type="GeneID" id="3502340"/>
<dbReference type="RefSeq" id="XP_764805.1">
    <property type="nucleotide sequence ID" value="XM_759712.1"/>
</dbReference>
<feature type="region of interest" description="Disordered" evidence="1">
    <location>
        <begin position="442"/>
        <end position="484"/>
    </location>
</feature>
<evidence type="ECO:0000313" key="3">
    <source>
        <dbReference type="EMBL" id="EAN32522.1"/>
    </source>
</evidence>
<accession>Q4N5Q1</accession>
<feature type="signal peptide" evidence="2">
    <location>
        <begin position="1"/>
        <end position="23"/>
    </location>
</feature>
<feature type="region of interest" description="Disordered" evidence="1">
    <location>
        <begin position="958"/>
        <end position="978"/>
    </location>
</feature>
<evidence type="ECO:0008006" key="5">
    <source>
        <dbReference type="Google" id="ProtNLM"/>
    </source>
</evidence>
<dbReference type="InParanoid" id="Q4N5Q1"/>
<organism evidence="3 4">
    <name type="scientific">Theileria parva</name>
    <name type="common">East coast fever infection agent</name>
    <dbReference type="NCBI Taxonomy" id="5875"/>
    <lineage>
        <taxon>Eukaryota</taxon>
        <taxon>Sar</taxon>
        <taxon>Alveolata</taxon>
        <taxon>Apicomplexa</taxon>
        <taxon>Aconoidasida</taxon>
        <taxon>Piroplasmida</taxon>
        <taxon>Theileriidae</taxon>
        <taxon>Theileria</taxon>
    </lineage>
</organism>
<dbReference type="AlphaFoldDB" id="Q4N5Q1"/>
<dbReference type="KEGG" id="tpv:TP02_0239"/>
<dbReference type="VEuPathDB" id="PiroplasmaDB:TpMuguga_02g00239"/>
<keyword evidence="2" id="KW-0732">Signal</keyword>
<dbReference type="OMA" id="ILNIERW"/>
<sequence length="978" mass="111819">MGFNIRFVLICVSLFIIIPRAEADNQYLDLNISDPGDHFYELNSVNYKTILLKEDHSNSGKCAGKVSDGSIKILGQPESNVKRRFVIILKVPKGGDYNPELEDVFKSSGEVASTTVESNFEQIVEVHTVFSHSKLVDRFRKNAENEYERFEYDKVDLDICGDIENPVEIRGKSYFNIANFKTVGAIKCKDTLLLDSLNVFYRAVMIQGNSFFVKTVPKFGLLNQETFIVDKNKEYAVRKSHMFTTVSFNPSKPKSYAKIASRCGNDCLFFDGCNENLRLIDVVEDSNESESGSKQNIQYVYKNHNSLCISVKSEEIRGDKYLTIFDLQKNSEMYNVKVLKKTENGYVNHEKKLIDLNVTNLTDPKPVEEHSYKHLLEKQGEGGKIRVTGKDIDFRIGKVYFKENLVIEEGDGVFNREVYSCKEGILVRDECYNGEFKKYLFKPENPPKTSTNGQGGSTNSEATTSGGTSSNEQVNSPSSEPTKLKLSVEDPVKVDLHIITAHVTKYLTDSKNNLFVKPSTFLDKLGSLSYDTVNFWPNKFFVSRQYLIMDDKHMKLHSVTRKGFSFFESFTMVHSLKRNDQVFVTKGKEPVQFDISLFYDALSRNDFSQLSNFDICDLGDYYLVGVNYKKLFTRVIGNVSLGEDGVITPFDMDLTSRFIVLPKSTQSYVILKDCDHSDCWLKLYAERSKEGVMGIEIQQKQSNTLDLAKLYENAPKATQEDGNATPVGNSRVFFFDQFIVFNFGIVYNVRVKDELTQKIGKVVYGDKVIAEDDDLVFTRMVNVASNEKKGTLRILNIERWDKSTKLYEYSYDSDANEFTVSEKGKTDMVVDIEPLARNNTLLNVTEHEEVLSYSVPWNVRDDHSFKEIKYSEYDYNNKKFNSKSVKDDMSESPLFVRLHRDPDGSSSGNKVVLVVENHPEKKEAENNQFFKPKNAASKGMILKYDIGDNSSEKINEFNRDSYHRRNYTSHHHPFETEP</sequence>
<gene>
    <name evidence="3" type="ordered locus">TP02_0239</name>
</gene>
<keyword evidence="4" id="KW-1185">Reference proteome</keyword>